<accession>A0A9P5T7X5</accession>
<feature type="domain" description="FAD-binding" evidence="5">
    <location>
        <begin position="327"/>
        <end position="368"/>
    </location>
</feature>
<reference evidence="6" key="2">
    <citation type="journal article" date="2020" name="Nat. Commun.">
        <title>Large-scale genome sequencing of mycorrhizal fungi provides insights into the early evolution of symbiotic traits.</title>
        <authorList>
            <person name="Miyauchi S."/>
            <person name="Kiss E."/>
            <person name="Kuo A."/>
            <person name="Drula E."/>
            <person name="Kohler A."/>
            <person name="Sanchez-Garcia M."/>
            <person name="Morin E."/>
            <person name="Andreopoulos B."/>
            <person name="Barry K.W."/>
            <person name="Bonito G."/>
            <person name="Buee M."/>
            <person name="Carver A."/>
            <person name="Chen C."/>
            <person name="Cichocki N."/>
            <person name="Clum A."/>
            <person name="Culley D."/>
            <person name="Crous P.W."/>
            <person name="Fauchery L."/>
            <person name="Girlanda M."/>
            <person name="Hayes R.D."/>
            <person name="Keri Z."/>
            <person name="LaButti K."/>
            <person name="Lipzen A."/>
            <person name="Lombard V."/>
            <person name="Magnuson J."/>
            <person name="Maillard F."/>
            <person name="Murat C."/>
            <person name="Nolan M."/>
            <person name="Ohm R.A."/>
            <person name="Pangilinan J."/>
            <person name="Pereira M.F."/>
            <person name="Perotto S."/>
            <person name="Peter M."/>
            <person name="Pfister S."/>
            <person name="Riley R."/>
            <person name="Sitrit Y."/>
            <person name="Stielow J.B."/>
            <person name="Szollosi G."/>
            <person name="Zifcakova L."/>
            <person name="Stursova M."/>
            <person name="Spatafora J.W."/>
            <person name="Tedersoo L."/>
            <person name="Vaario L.M."/>
            <person name="Yamada A."/>
            <person name="Yan M."/>
            <person name="Wang P."/>
            <person name="Xu J."/>
            <person name="Bruns T."/>
            <person name="Baldrian P."/>
            <person name="Vilgalys R."/>
            <person name="Dunand C."/>
            <person name="Henrissat B."/>
            <person name="Grigoriev I.V."/>
            <person name="Hibbett D."/>
            <person name="Nagy L.G."/>
            <person name="Martin F.M."/>
        </authorList>
    </citation>
    <scope>NUCLEOTIDE SEQUENCE</scope>
    <source>
        <strain evidence="6">Prilba</strain>
    </source>
</reference>
<keyword evidence="4" id="KW-0560">Oxidoreductase</keyword>
<evidence type="ECO:0000313" key="6">
    <source>
        <dbReference type="EMBL" id="KAF8478459.1"/>
    </source>
</evidence>
<organism evidence="6 7">
    <name type="scientific">Russula ochroleuca</name>
    <dbReference type="NCBI Taxonomy" id="152965"/>
    <lineage>
        <taxon>Eukaryota</taxon>
        <taxon>Fungi</taxon>
        <taxon>Dikarya</taxon>
        <taxon>Basidiomycota</taxon>
        <taxon>Agaricomycotina</taxon>
        <taxon>Agaricomycetes</taxon>
        <taxon>Russulales</taxon>
        <taxon>Russulaceae</taxon>
        <taxon>Russula</taxon>
    </lineage>
</organism>
<keyword evidence="3" id="KW-0274">FAD</keyword>
<dbReference type="SUPFAM" id="SSF51905">
    <property type="entry name" value="FAD/NAD(P)-binding domain"/>
    <property type="match status" value="1"/>
</dbReference>
<dbReference type="PANTHER" id="PTHR43004:SF19">
    <property type="entry name" value="BINDING MONOOXYGENASE, PUTATIVE (JCVI)-RELATED"/>
    <property type="match status" value="1"/>
</dbReference>
<evidence type="ECO:0000256" key="3">
    <source>
        <dbReference type="ARBA" id="ARBA00022827"/>
    </source>
</evidence>
<evidence type="ECO:0000256" key="4">
    <source>
        <dbReference type="ARBA" id="ARBA00023002"/>
    </source>
</evidence>
<dbReference type="PRINTS" id="PR00420">
    <property type="entry name" value="RNGMNOXGNASE"/>
</dbReference>
<comment type="cofactor">
    <cofactor evidence="1">
        <name>FAD</name>
        <dbReference type="ChEBI" id="CHEBI:57692"/>
    </cofactor>
</comment>
<dbReference type="InterPro" id="IPR050641">
    <property type="entry name" value="RIFMO-like"/>
</dbReference>
<sequence>MSLPSSTSVLIVGAGPVGVSCALSLWTSGVRDIVIVDEAVRGADLASRAFVIHAGTLEALDLVGAADPLIEAGITVTDMTYHDRDYNLLMGVDFDGLIGKTRFPFYLLIPQTATERVLNKRMDDLGISVHRPCKVVGMRENPKDSRLADVSFEDGQSITAQYVIGADGPQSTIRQLSAISFDDLDIVDRARESNNLAQMIIADVTFDGDYFAPDRFYAIASRESFFVLTPLRVPSIGAKDARGKAVFRLACGIPPSDGEAPSKPNLEYCRELVEKYGPHKLSSKNPDAARFDAVLWSTRFRTRYAAAETFFKHFGSDNKAGSPGASVCLVGDAAHIHPPAGGQGMNLGLRDAVSVGPVIASALTAGPSLESDEKVRAHMALRRERALTVITITKTMAAMLGMAPGVQEKFAWLPIHIYTIRDWALWTLSKSKWIRDKLAVKFSGIEDTV</sequence>
<dbReference type="Gene3D" id="3.50.50.60">
    <property type="entry name" value="FAD/NAD(P)-binding domain"/>
    <property type="match status" value="2"/>
</dbReference>
<evidence type="ECO:0000256" key="1">
    <source>
        <dbReference type="ARBA" id="ARBA00001974"/>
    </source>
</evidence>
<dbReference type="Pfam" id="PF01494">
    <property type="entry name" value="FAD_binding_3"/>
    <property type="match status" value="2"/>
</dbReference>
<keyword evidence="7" id="KW-1185">Reference proteome</keyword>
<evidence type="ECO:0000259" key="5">
    <source>
        <dbReference type="Pfam" id="PF01494"/>
    </source>
</evidence>
<dbReference type="EMBL" id="WHVB01000011">
    <property type="protein sequence ID" value="KAF8478459.1"/>
    <property type="molecule type" value="Genomic_DNA"/>
</dbReference>
<gene>
    <name evidence="6" type="ORF">DFH94DRAFT_749954</name>
</gene>
<proteinExistence type="predicted"/>
<keyword evidence="2" id="KW-0285">Flavoprotein</keyword>
<dbReference type="InterPro" id="IPR036188">
    <property type="entry name" value="FAD/NAD-bd_sf"/>
</dbReference>
<dbReference type="PANTHER" id="PTHR43004">
    <property type="entry name" value="TRK SYSTEM POTASSIUM UPTAKE PROTEIN"/>
    <property type="match status" value="1"/>
</dbReference>
<feature type="domain" description="FAD-binding" evidence="5">
    <location>
        <begin position="7"/>
        <end position="182"/>
    </location>
</feature>
<dbReference type="AlphaFoldDB" id="A0A9P5T7X5"/>
<evidence type="ECO:0000256" key="2">
    <source>
        <dbReference type="ARBA" id="ARBA00022630"/>
    </source>
</evidence>
<reference evidence="6" key="1">
    <citation type="submission" date="2019-10" db="EMBL/GenBank/DDBJ databases">
        <authorList>
            <consortium name="DOE Joint Genome Institute"/>
            <person name="Kuo A."/>
            <person name="Miyauchi S."/>
            <person name="Kiss E."/>
            <person name="Drula E."/>
            <person name="Kohler A."/>
            <person name="Sanchez-Garcia M."/>
            <person name="Andreopoulos B."/>
            <person name="Barry K.W."/>
            <person name="Bonito G."/>
            <person name="Buee M."/>
            <person name="Carver A."/>
            <person name="Chen C."/>
            <person name="Cichocki N."/>
            <person name="Clum A."/>
            <person name="Culley D."/>
            <person name="Crous P.W."/>
            <person name="Fauchery L."/>
            <person name="Girlanda M."/>
            <person name="Hayes R."/>
            <person name="Keri Z."/>
            <person name="LaButti K."/>
            <person name="Lipzen A."/>
            <person name="Lombard V."/>
            <person name="Magnuson J."/>
            <person name="Maillard F."/>
            <person name="Morin E."/>
            <person name="Murat C."/>
            <person name="Nolan M."/>
            <person name="Ohm R."/>
            <person name="Pangilinan J."/>
            <person name="Pereira M."/>
            <person name="Perotto S."/>
            <person name="Peter M."/>
            <person name="Riley R."/>
            <person name="Sitrit Y."/>
            <person name="Stielow B."/>
            <person name="Szollosi G."/>
            <person name="Zifcakova L."/>
            <person name="Stursova M."/>
            <person name="Spatafora J.W."/>
            <person name="Tedersoo L."/>
            <person name="Vaario L.-M."/>
            <person name="Yamada A."/>
            <person name="Yan M."/>
            <person name="Wang P."/>
            <person name="Xu J."/>
            <person name="Bruns T."/>
            <person name="Baldrian P."/>
            <person name="Vilgalys R."/>
            <person name="Henrissat B."/>
            <person name="Grigoriev I.V."/>
            <person name="Hibbett D."/>
            <person name="Nagy L.G."/>
            <person name="Martin F.M."/>
        </authorList>
    </citation>
    <scope>NUCLEOTIDE SEQUENCE</scope>
    <source>
        <strain evidence="6">Prilba</strain>
    </source>
</reference>
<protein>
    <submittedName>
        <fullName evidence="6">FAD/NAD-P-binding domain-containing protein</fullName>
    </submittedName>
</protein>
<name>A0A9P5T7X5_9AGAM</name>
<evidence type="ECO:0000313" key="7">
    <source>
        <dbReference type="Proteomes" id="UP000759537"/>
    </source>
</evidence>
<dbReference type="Proteomes" id="UP000759537">
    <property type="component" value="Unassembled WGS sequence"/>
</dbReference>
<dbReference type="GO" id="GO:0016709">
    <property type="term" value="F:oxidoreductase activity, acting on paired donors, with incorporation or reduction of molecular oxygen, NAD(P)H as one donor, and incorporation of one atom of oxygen"/>
    <property type="evidence" value="ECO:0007669"/>
    <property type="project" value="UniProtKB-ARBA"/>
</dbReference>
<comment type="caution">
    <text evidence="6">The sequence shown here is derived from an EMBL/GenBank/DDBJ whole genome shotgun (WGS) entry which is preliminary data.</text>
</comment>
<dbReference type="GO" id="GO:0071949">
    <property type="term" value="F:FAD binding"/>
    <property type="evidence" value="ECO:0007669"/>
    <property type="project" value="InterPro"/>
</dbReference>
<dbReference type="InterPro" id="IPR002938">
    <property type="entry name" value="FAD-bd"/>
</dbReference>
<dbReference type="OrthoDB" id="10016252at2759"/>